<dbReference type="GO" id="GO:0050378">
    <property type="term" value="F:UDP-glucuronate 4-epimerase activity"/>
    <property type="evidence" value="ECO:0007669"/>
    <property type="project" value="UniProtKB-EC"/>
</dbReference>
<dbReference type="OrthoDB" id="202470at2759"/>
<dbReference type="EMBL" id="BDSP01000074">
    <property type="protein sequence ID" value="GAX13885.1"/>
    <property type="molecule type" value="Genomic_DNA"/>
</dbReference>
<keyword evidence="6" id="KW-1185">Reference proteome</keyword>
<keyword evidence="3" id="KW-0732">Signal</keyword>
<protein>
    <submittedName>
        <fullName evidence="5">UDP-glucuronate 4-epimerase</fullName>
        <ecNumber evidence="5">5.1.3.6</ecNumber>
    </submittedName>
</protein>
<evidence type="ECO:0000256" key="1">
    <source>
        <dbReference type="ARBA" id="ARBA00007637"/>
    </source>
</evidence>
<organism evidence="5 6">
    <name type="scientific">Fistulifera solaris</name>
    <name type="common">Oleaginous diatom</name>
    <dbReference type="NCBI Taxonomy" id="1519565"/>
    <lineage>
        <taxon>Eukaryota</taxon>
        <taxon>Sar</taxon>
        <taxon>Stramenopiles</taxon>
        <taxon>Ochrophyta</taxon>
        <taxon>Bacillariophyta</taxon>
        <taxon>Bacillariophyceae</taxon>
        <taxon>Bacillariophycidae</taxon>
        <taxon>Naviculales</taxon>
        <taxon>Naviculaceae</taxon>
        <taxon>Fistulifera</taxon>
    </lineage>
</organism>
<feature type="domain" description="NAD(P)-binding" evidence="4">
    <location>
        <begin position="410"/>
        <end position="716"/>
    </location>
</feature>
<keyword evidence="5" id="KW-0413">Isomerase</keyword>
<proteinExistence type="inferred from homology"/>
<evidence type="ECO:0000259" key="4">
    <source>
        <dbReference type="Pfam" id="PF16363"/>
    </source>
</evidence>
<dbReference type="Gene3D" id="3.90.25.10">
    <property type="entry name" value="UDP-galactose 4-epimerase, domain 1"/>
    <property type="match status" value="2"/>
</dbReference>
<comment type="caution">
    <text evidence="5">The sequence shown here is derived from an EMBL/GenBank/DDBJ whole genome shotgun (WGS) entry which is preliminary data.</text>
</comment>
<feature type="domain" description="NAD(P)-binding" evidence="4">
    <location>
        <begin position="37"/>
        <end position="343"/>
    </location>
</feature>
<dbReference type="AlphaFoldDB" id="A0A1Z5JIQ1"/>
<feature type="chain" id="PRO_5012487168" evidence="3">
    <location>
        <begin position="22"/>
        <end position="805"/>
    </location>
</feature>
<dbReference type="InterPro" id="IPR016040">
    <property type="entry name" value="NAD(P)-bd_dom"/>
</dbReference>
<dbReference type="SUPFAM" id="SSF51735">
    <property type="entry name" value="NAD(P)-binding Rossmann-fold domains"/>
    <property type="match status" value="2"/>
</dbReference>
<dbReference type="EC" id="5.1.3.6" evidence="5"/>
<accession>A0A1Z5JIQ1</accession>
<feature type="signal peptide" evidence="3">
    <location>
        <begin position="1"/>
        <end position="21"/>
    </location>
</feature>
<dbReference type="Proteomes" id="UP000198406">
    <property type="component" value="Unassembled WGS sequence"/>
</dbReference>
<gene>
    <name evidence="5" type="ORF">FisN_5Lh219</name>
</gene>
<reference evidence="5 6" key="1">
    <citation type="journal article" date="2015" name="Plant Cell">
        <title>Oil accumulation by the oleaginous diatom Fistulifera solaris as revealed by the genome and transcriptome.</title>
        <authorList>
            <person name="Tanaka T."/>
            <person name="Maeda Y."/>
            <person name="Veluchamy A."/>
            <person name="Tanaka M."/>
            <person name="Abida H."/>
            <person name="Marechal E."/>
            <person name="Bowler C."/>
            <person name="Muto M."/>
            <person name="Sunaga Y."/>
            <person name="Tanaka M."/>
            <person name="Yoshino T."/>
            <person name="Taniguchi T."/>
            <person name="Fukuda Y."/>
            <person name="Nemoto M."/>
            <person name="Matsumoto M."/>
            <person name="Wong P.S."/>
            <person name="Aburatani S."/>
            <person name="Fujibuchi W."/>
        </authorList>
    </citation>
    <scope>NUCLEOTIDE SEQUENCE [LARGE SCALE GENOMIC DNA]</scope>
    <source>
        <strain evidence="5 6">JPCC DA0580</strain>
    </source>
</reference>
<evidence type="ECO:0000313" key="6">
    <source>
        <dbReference type="Proteomes" id="UP000198406"/>
    </source>
</evidence>
<name>A0A1Z5JIQ1_FISSO</name>
<dbReference type="InParanoid" id="A0A1Z5JIQ1"/>
<evidence type="ECO:0000256" key="2">
    <source>
        <dbReference type="ARBA" id="ARBA00023027"/>
    </source>
</evidence>
<evidence type="ECO:0000256" key="3">
    <source>
        <dbReference type="SAM" id="SignalP"/>
    </source>
</evidence>
<dbReference type="Gene3D" id="3.40.50.720">
    <property type="entry name" value="NAD(P)-binding Rossmann-like Domain"/>
    <property type="match status" value="2"/>
</dbReference>
<dbReference type="InterPro" id="IPR036291">
    <property type="entry name" value="NAD(P)-bd_dom_sf"/>
</dbReference>
<sequence>MITRRLRIVFSGLTVIPLLRAWPSGIVPVHSGKKTVLLTGGAGFVGSHVAELLLDRGDDVVIVDEMNDYYDTAIKESNLRTLIEKYGDQRLKIYRDDLCNASMLAQLFETEKPEWLVHLAARAGVRSSIEDPFLYVHSNVRATANLLQFSQKHGVRNFVFASSSSVYGGSKSTFFDETENVNRPISPYAATKKAGELLLYTYHHLYGLNTTALRFFTVYGPRGRPDMAPFKFIDSVSKGEAVQQFGDGSSSRDYTYVEDIAKGVLLALDRPYPYEIFNLGKGDGTKLSEFIMLVEKYVGKKAIIEYLPDQPGDVPFTCANVTKAQAYLGYQPNVTIEEGIRRTAEWYKGVFPDTLSSKQLRGLAARSEGTRRLSKSRTRFSKRKPIGSTETVPWNDVPLVEPHTGKKTVLLTGGAGFIGSHVAEQLLARGDDVIIVDEVNDYYDLSIKESNLQMIVGKYGTSRVQIYRADVCDKDMMQQIFETHRPEWIVHLAARAGVRPSIQDPLLYVHSNVEGTLRLLDLSRLYGIKNFVFASSSSVYGGSTSTYFNEEEVTDNPISPYAATKISSELMAYTYHHLYGLNITGLRFFTVFGPRGRPDMAPFTFIDRISRGKTIQQFGDGTSSRDYTYVDDIANGVLRALDRPYPYQIFNLGKGSGTSLSEFVRTVENYIGKSANIEVLPDQPGDVPRTCADVRKAEHLLGYKSQVSFDEGIRRTVEWYQQTYPLVRGNDTGSSQSGLSSSAAITNVRSGAGSSVKVESRFSVDDLFLSNWPCSLAYVQWALLVAFLIRRFWHKNKLSFNKHSS</sequence>
<dbReference type="PANTHER" id="PTHR43574">
    <property type="entry name" value="EPIMERASE-RELATED"/>
    <property type="match status" value="1"/>
</dbReference>
<keyword evidence="2" id="KW-0520">NAD</keyword>
<dbReference type="Pfam" id="PF16363">
    <property type="entry name" value="GDP_Man_Dehyd"/>
    <property type="match status" value="2"/>
</dbReference>
<comment type="similarity">
    <text evidence="1">Belongs to the NAD(P)-dependent epimerase/dehydratase family.</text>
</comment>
<evidence type="ECO:0000313" key="5">
    <source>
        <dbReference type="EMBL" id="GAX13885.1"/>
    </source>
</evidence>
<dbReference type="PRINTS" id="PR01713">
    <property type="entry name" value="NUCEPIMERASE"/>
</dbReference>